<dbReference type="EMBL" id="BAAARV010000036">
    <property type="protein sequence ID" value="GAA2356099.1"/>
    <property type="molecule type" value="Genomic_DNA"/>
</dbReference>
<keyword evidence="2" id="KW-0521">NADP</keyword>
<dbReference type="SUPFAM" id="SSF51735">
    <property type="entry name" value="NAD(P)-binding Rossmann-fold domains"/>
    <property type="match status" value="1"/>
</dbReference>
<protein>
    <submittedName>
        <fullName evidence="5">SDR family oxidoreductase</fullName>
    </submittedName>
</protein>
<dbReference type="PANTHER" id="PTHR43963:SF6">
    <property type="entry name" value="CHAIN DEHYDROGENASE FAMILY PROTEIN, PUTATIVE (AFU_ORTHOLOGUE AFUA_3G15350)-RELATED"/>
    <property type="match status" value="1"/>
</dbReference>
<proteinExistence type="inferred from homology"/>
<comment type="similarity">
    <text evidence="1 4">Belongs to the short-chain dehydrogenases/reductases (SDR) family.</text>
</comment>
<reference evidence="5 6" key="1">
    <citation type="journal article" date="2019" name="Int. J. Syst. Evol. Microbiol.">
        <title>The Global Catalogue of Microorganisms (GCM) 10K type strain sequencing project: providing services to taxonomists for standard genome sequencing and annotation.</title>
        <authorList>
            <consortium name="The Broad Institute Genomics Platform"/>
            <consortium name="The Broad Institute Genome Sequencing Center for Infectious Disease"/>
            <person name="Wu L."/>
            <person name="Ma J."/>
        </authorList>
    </citation>
    <scope>NUCLEOTIDE SEQUENCE [LARGE SCALE GENOMIC DNA]</scope>
    <source>
        <strain evidence="5 6">JCM 3272</strain>
    </source>
</reference>
<keyword evidence="3" id="KW-0560">Oxidoreductase</keyword>
<keyword evidence="6" id="KW-1185">Reference proteome</keyword>
<evidence type="ECO:0000256" key="4">
    <source>
        <dbReference type="RuleBase" id="RU000363"/>
    </source>
</evidence>
<evidence type="ECO:0000313" key="6">
    <source>
        <dbReference type="Proteomes" id="UP001501444"/>
    </source>
</evidence>
<dbReference type="PRINTS" id="PR00081">
    <property type="entry name" value="GDHRDH"/>
</dbReference>
<organism evidence="5 6">
    <name type="scientific">Dactylosporangium salmoneum</name>
    <dbReference type="NCBI Taxonomy" id="53361"/>
    <lineage>
        <taxon>Bacteria</taxon>
        <taxon>Bacillati</taxon>
        <taxon>Actinomycetota</taxon>
        <taxon>Actinomycetes</taxon>
        <taxon>Micromonosporales</taxon>
        <taxon>Micromonosporaceae</taxon>
        <taxon>Dactylosporangium</taxon>
    </lineage>
</organism>
<dbReference type="InterPro" id="IPR036291">
    <property type="entry name" value="NAD(P)-bd_dom_sf"/>
</dbReference>
<dbReference type="InterPro" id="IPR002347">
    <property type="entry name" value="SDR_fam"/>
</dbReference>
<dbReference type="RefSeq" id="WP_344614804.1">
    <property type="nucleotide sequence ID" value="NZ_BAAARV010000036.1"/>
</dbReference>
<evidence type="ECO:0000256" key="2">
    <source>
        <dbReference type="ARBA" id="ARBA00022857"/>
    </source>
</evidence>
<dbReference type="PRINTS" id="PR00080">
    <property type="entry name" value="SDRFAMILY"/>
</dbReference>
<dbReference type="Pfam" id="PF00106">
    <property type="entry name" value="adh_short"/>
    <property type="match status" value="1"/>
</dbReference>
<evidence type="ECO:0000313" key="5">
    <source>
        <dbReference type="EMBL" id="GAA2356099.1"/>
    </source>
</evidence>
<accession>A0ABN3GMV7</accession>
<dbReference type="Gene3D" id="3.40.50.720">
    <property type="entry name" value="NAD(P)-binding Rossmann-like Domain"/>
    <property type="match status" value="1"/>
</dbReference>
<dbReference type="Proteomes" id="UP001501444">
    <property type="component" value="Unassembled WGS sequence"/>
</dbReference>
<comment type="caution">
    <text evidence="5">The sequence shown here is derived from an EMBL/GenBank/DDBJ whole genome shotgun (WGS) entry which is preliminary data.</text>
</comment>
<gene>
    <name evidence="5" type="ORF">GCM10010170_048850</name>
</gene>
<evidence type="ECO:0000256" key="1">
    <source>
        <dbReference type="ARBA" id="ARBA00006484"/>
    </source>
</evidence>
<evidence type="ECO:0000256" key="3">
    <source>
        <dbReference type="ARBA" id="ARBA00023002"/>
    </source>
</evidence>
<name>A0ABN3GMV7_9ACTN</name>
<sequence>MTQDFERVAVVTGSNRGLGRAIAGKLADRGLTVVVTARDDVSAQRAAAELCVGDRSVVGHQLDITDPASVARLMADVAYEHGRLDVLVNNAGIAIDRGQAAASADMEKVAATLNANLMGTWRCCTAAIPEMRKHQYGRIVNVTTHMATSAQLGTGSVSYRVSKVGVNALTKILAEELRADNILVNAASPGKVDTRLAYGKAEHSPDEAADTFVWLATIPDDGPTGALFYQRQLLDW</sequence>
<dbReference type="PANTHER" id="PTHR43963">
    <property type="entry name" value="CARBONYL REDUCTASE 1-RELATED"/>
    <property type="match status" value="1"/>
</dbReference>